<dbReference type="GO" id="GO:0005525">
    <property type="term" value="F:GTP binding"/>
    <property type="evidence" value="ECO:0007669"/>
    <property type="project" value="UniProtKB-KW"/>
</dbReference>
<dbReference type="InterPro" id="IPR000299">
    <property type="entry name" value="FERM_domain"/>
</dbReference>
<feature type="compositionally biased region" description="Polar residues" evidence="10">
    <location>
        <begin position="369"/>
        <end position="381"/>
    </location>
</feature>
<dbReference type="InterPro" id="IPR020849">
    <property type="entry name" value="Small_GTPase_Ras-type"/>
</dbReference>
<dbReference type="PANTHER" id="PTHR24070">
    <property type="entry name" value="RAS, DI-RAS, AND RHEB FAMILY MEMBERS OF SMALL GTPASE SUPERFAMILY"/>
    <property type="match status" value="1"/>
</dbReference>
<keyword evidence="6" id="KW-0342">GTP-binding</keyword>
<dbReference type="PRINTS" id="PR00449">
    <property type="entry name" value="RASTRNSFRMNG"/>
</dbReference>
<protein>
    <submittedName>
        <fullName evidence="12">Ras-like protein rasb</fullName>
    </submittedName>
</protein>
<feature type="region of interest" description="Disordered" evidence="10">
    <location>
        <begin position="316"/>
        <end position="414"/>
    </location>
</feature>
<dbReference type="Proteomes" id="UP001146793">
    <property type="component" value="Unassembled WGS sequence"/>
</dbReference>
<feature type="compositionally biased region" description="Low complexity" evidence="10">
    <location>
        <begin position="331"/>
        <end position="345"/>
    </location>
</feature>
<proteinExistence type="inferred from homology"/>
<dbReference type="NCBIfam" id="TIGR00231">
    <property type="entry name" value="small_GTP"/>
    <property type="match status" value="1"/>
</dbReference>
<dbReference type="SMART" id="SM00175">
    <property type="entry name" value="RAB"/>
    <property type="match status" value="1"/>
</dbReference>
<evidence type="ECO:0000256" key="7">
    <source>
        <dbReference type="ARBA" id="ARBA00023136"/>
    </source>
</evidence>
<evidence type="ECO:0000256" key="3">
    <source>
        <dbReference type="ARBA" id="ARBA00022475"/>
    </source>
</evidence>
<evidence type="ECO:0000313" key="13">
    <source>
        <dbReference type="Proteomes" id="UP001146793"/>
    </source>
</evidence>
<dbReference type="SMART" id="SM00173">
    <property type="entry name" value="RAS"/>
    <property type="match status" value="1"/>
</dbReference>
<keyword evidence="3" id="KW-1003">Cell membrane</keyword>
<sequence length="601" mass="69010">MSTQGQSYKLVVVGAGGVGKSALTIQFLQNHFVTEYDPTIEESYRKQVVVDEETCLLDIMDTAGQEDYSAMREQYLKAGHGFLLVFSVTSRPSFEEAEELREMIVRVKDSTEYPICLVGNKVDLVDDRIIKTSDGEELATKFTSSYIETSAKTRFNVEEAFFTLVRNGLETKSHDELLNLIDKCNGTVDLICKAFEDFQVKDLEQSLIHLIDFGSEMFEESLKADKFSQQFCKSNGYDVKLITKMVTQNVVQALVDLIIEFSDSCKKLFTNPNDEKSFEICLSLIEKLNKQTTVIQQPIIDFLEYFESVISQVNSKNKKPENTNELKNSHQTQTQTQTQTQAVTQKDLTQQSVQPKQNKQLENRILKRNINNKTVTQQESNTQKKKLRQKRGEKSRRKQLPHPPSIKPNTKPTKKGFVSVHFADGMHKILPINDLTKTFDLIKMICEKEQITQINEHVLAEQIEEIDHVFDNSANAWEALTKFRDLDYEKTKLVFKNRKQLLSEGGHIVSKDFIIGKVYLKDDSYKMLKIEHSTSANTIISMICKKLVIKDESKYTLFKSELGNRSSSSVLSQNERPIDLIMNWERKRIPGKLFFDFATKK</sequence>
<feature type="domain" description="FERM" evidence="11">
    <location>
        <begin position="514"/>
        <end position="601"/>
    </location>
</feature>
<keyword evidence="5" id="KW-0547">Nucleotide-binding</keyword>
<dbReference type="Gene3D" id="3.10.20.90">
    <property type="entry name" value="Phosphatidylinositol 3-kinase Catalytic Subunit, Chain A, domain 1"/>
    <property type="match status" value="2"/>
</dbReference>
<dbReference type="PROSITE" id="PS51420">
    <property type="entry name" value="RHO"/>
    <property type="match status" value="1"/>
</dbReference>
<dbReference type="Gene3D" id="3.40.50.300">
    <property type="entry name" value="P-loop containing nucleotide triphosphate hydrolases"/>
    <property type="match status" value="1"/>
</dbReference>
<evidence type="ECO:0000256" key="9">
    <source>
        <dbReference type="ARBA" id="ARBA00023289"/>
    </source>
</evidence>
<keyword evidence="7" id="KW-0472">Membrane</keyword>
<comment type="similarity">
    <text evidence="2">Belongs to the small GTPase superfamily. Ras family.</text>
</comment>
<feature type="compositionally biased region" description="Polar residues" evidence="10">
    <location>
        <begin position="346"/>
        <end position="358"/>
    </location>
</feature>
<dbReference type="GO" id="GO:0005886">
    <property type="term" value="C:plasma membrane"/>
    <property type="evidence" value="ECO:0007669"/>
    <property type="project" value="UniProtKB-SubCell"/>
</dbReference>
<dbReference type="InterPro" id="IPR001806">
    <property type="entry name" value="Small_GTPase"/>
</dbReference>
<reference evidence="12" key="1">
    <citation type="submission" date="2022-08" db="EMBL/GenBank/DDBJ databases">
        <title>Novel sulphate-reducing endosymbionts in the free-living metamonad Anaeramoeba.</title>
        <authorList>
            <person name="Jerlstrom-Hultqvist J."/>
            <person name="Cepicka I."/>
            <person name="Gallot-Lavallee L."/>
            <person name="Salas-Leiva D."/>
            <person name="Curtis B.A."/>
            <person name="Zahonova K."/>
            <person name="Pipaliya S."/>
            <person name="Dacks J."/>
            <person name="Roger A.J."/>
        </authorList>
    </citation>
    <scope>NUCLEOTIDE SEQUENCE</scope>
    <source>
        <strain evidence="12">Busselton2</strain>
    </source>
</reference>
<name>A0AAV7ZAT6_9EUKA</name>
<evidence type="ECO:0000313" key="12">
    <source>
        <dbReference type="EMBL" id="KAJ3438260.1"/>
    </source>
</evidence>
<evidence type="ECO:0000259" key="11">
    <source>
        <dbReference type="PROSITE" id="PS50057"/>
    </source>
</evidence>
<feature type="compositionally biased region" description="Basic and acidic residues" evidence="10">
    <location>
        <begin position="318"/>
        <end position="328"/>
    </location>
</feature>
<organism evidence="12 13">
    <name type="scientific">Anaeramoeba flamelloides</name>
    <dbReference type="NCBI Taxonomy" id="1746091"/>
    <lineage>
        <taxon>Eukaryota</taxon>
        <taxon>Metamonada</taxon>
        <taxon>Anaeramoebidae</taxon>
        <taxon>Anaeramoeba</taxon>
    </lineage>
</organism>
<comment type="subcellular location">
    <subcellularLocation>
        <location evidence="1">Cell membrane</location>
        <topology evidence="1">Lipid-anchor</topology>
    </subcellularLocation>
</comment>
<dbReference type="GO" id="GO:0003924">
    <property type="term" value="F:GTPase activity"/>
    <property type="evidence" value="ECO:0007669"/>
    <property type="project" value="InterPro"/>
</dbReference>
<evidence type="ECO:0000256" key="8">
    <source>
        <dbReference type="ARBA" id="ARBA00023288"/>
    </source>
</evidence>
<dbReference type="SUPFAM" id="SSF54236">
    <property type="entry name" value="Ubiquitin-like"/>
    <property type="match status" value="2"/>
</dbReference>
<evidence type="ECO:0000256" key="5">
    <source>
        <dbReference type="ARBA" id="ARBA00022741"/>
    </source>
</evidence>
<dbReference type="GO" id="GO:0007165">
    <property type="term" value="P:signal transduction"/>
    <property type="evidence" value="ECO:0007669"/>
    <property type="project" value="InterPro"/>
</dbReference>
<dbReference type="InterPro" id="IPR005225">
    <property type="entry name" value="Small_GTP-bd"/>
</dbReference>
<evidence type="ECO:0000256" key="6">
    <source>
        <dbReference type="ARBA" id="ARBA00023134"/>
    </source>
</evidence>
<keyword evidence="8" id="KW-0449">Lipoprotein</keyword>
<evidence type="ECO:0000256" key="4">
    <source>
        <dbReference type="ARBA" id="ARBA00022481"/>
    </source>
</evidence>
<dbReference type="Pfam" id="PF00071">
    <property type="entry name" value="Ras"/>
    <property type="match status" value="1"/>
</dbReference>
<dbReference type="SMART" id="SM00176">
    <property type="entry name" value="RAN"/>
    <property type="match status" value="1"/>
</dbReference>
<gene>
    <name evidence="12" type="ORF">M0812_17441</name>
</gene>
<evidence type="ECO:0000256" key="2">
    <source>
        <dbReference type="ARBA" id="ARBA00008344"/>
    </source>
</evidence>
<evidence type="ECO:0000256" key="1">
    <source>
        <dbReference type="ARBA" id="ARBA00004193"/>
    </source>
</evidence>
<evidence type="ECO:0000256" key="10">
    <source>
        <dbReference type="SAM" id="MobiDB-lite"/>
    </source>
</evidence>
<dbReference type="InterPro" id="IPR027417">
    <property type="entry name" value="P-loop_NTPase"/>
</dbReference>
<dbReference type="EMBL" id="JANTQA010000033">
    <property type="protein sequence ID" value="KAJ3438260.1"/>
    <property type="molecule type" value="Genomic_DNA"/>
</dbReference>
<dbReference type="Pfam" id="PF21989">
    <property type="entry name" value="RA_2"/>
    <property type="match status" value="1"/>
</dbReference>
<dbReference type="SMART" id="SM00174">
    <property type="entry name" value="RHO"/>
    <property type="match status" value="1"/>
</dbReference>
<dbReference type="PROSITE" id="PS51421">
    <property type="entry name" value="RAS"/>
    <property type="match status" value="1"/>
</dbReference>
<dbReference type="SUPFAM" id="SSF52540">
    <property type="entry name" value="P-loop containing nucleoside triphosphate hydrolases"/>
    <property type="match status" value="1"/>
</dbReference>
<feature type="compositionally biased region" description="Basic residues" evidence="10">
    <location>
        <begin position="383"/>
        <end position="400"/>
    </location>
</feature>
<dbReference type="InterPro" id="IPR029071">
    <property type="entry name" value="Ubiquitin-like_domsf"/>
</dbReference>
<dbReference type="PROSITE" id="PS50057">
    <property type="entry name" value="FERM_3"/>
    <property type="match status" value="1"/>
</dbReference>
<dbReference type="AlphaFoldDB" id="A0AAV7ZAT6"/>
<comment type="caution">
    <text evidence="12">The sequence shown here is derived from an EMBL/GenBank/DDBJ whole genome shotgun (WGS) entry which is preliminary data.</text>
</comment>
<keyword evidence="4" id="KW-0488">Methylation</keyword>
<accession>A0AAV7ZAT6</accession>
<dbReference type="FunFam" id="3.40.50.300:FF:000080">
    <property type="entry name" value="Ras-like GTPase Ras1"/>
    <property type="match status" value="1"/>
</dbReference>
<dbReference type="PROSITE" id="PS51419">
    <property type="entry name" value="RAB"/>
    <property type="match status" value="1"/>
</dbReference>
<keyword evidence="9" id="KW-0636">Prenylation</keyword>